<dbReference type="EMBL" id="CP025057">
    <property type="protein sequence ID" value="AUB31448.1"/>
    <property type="molecule type" value="Genomic_DNA"/>
</dbReference>
<dbReference type="GO" id="GO:0008061">
    <property type="term" value="F:chitin binding"/>
    <property type="evidence" value="ECO:0007669"/>
    <property type="project" value="InterPro"/>
</dbReference>
<dbReference type="PROSITE" id="PS51910">
    <property type="entry name" value="GH18_2"/>
    <property type="match status" value="1"/>
</dbReference>
<evidence type="ECO:0000256" key="6">
    <source>
        <dbReference type="SAM" id="SignalP"/>
    </source>
</evidence>
<dbReference type="Pfam" id="PF00704">
    <property type="entry name" value="Glyco_hydro_18"/>
    <property type="match status" value="1"/>
</dbReference>
<evidence type="ECO:0000256" key="5">
    <source>
        <dbReference type="RuleBase" id="RU004453"/>
    </source>
</evidence>
<keyword evidence="3 4" id="KW-0326">Glycosidase</keyword>
<reference evidence="8 9" key="1">
    <citation type="submission" date="2017-12" db="EMBL/GenBank/DDBJ databases">
        <title>Complete genome sequence of Spiroplasma floricola 23-6 (ATCC 29989).</title>
        <authorList>
            <person name="Tsai Y.-M."/>
            <person name="Wu P.-S."/>
            <person name="Lo W.-S."/>
            <person name="Kuo C.-H."/>
        </authorList>
    </citation>
    <scope>NUCLEOTIDE SEQUENCE [LARGE SCALE GENOMIC DNA]</scope>
    <source>
        <strain evidence="8 9">23-6</strain>
    </source>
</reference>
<dbReference type="Proteomes" id="UP000231823">
    <property type="component" value="Chromosome"/>
</dbReference>
<gene>
    <name evidence="8" type="ORF">SFLOR_v1c03960</name>
</gene>
<dbReference type="PANTHER" id="PTHR45708:SF49">
    <property type="entry name" value="ENDOCHITINASE"/>
    <property type="match status" value="1"/>
</dbReference>
<keyword evidence="6" id="KW-0732">Signal</keyword>
<dbReference type="InterPro" id="IPR011583">
    <property type="entry name" value="Chitinase_II/V-like_cat"/>
</dbReference>
<feature type="domain" description="GH18" evidence="7">
    <location>
        <begin position="35"/>
        <end position="352"/>
    </location>
</feature>
<dbReference type="InterPro" id="IPR050542">
    <property type="entry name" value="Glycosyl_Hydrlase18_Chitinase"/>
</dbReference>
<feature type="signal peptide" evidence="6">
    <location>
        <begin position="1"/>
        <end position="18"/>
    </location>
</feature>
<dbReference type="InterPro" id="IPR001579">
    <property type="entry name" value="Glyco_hydro_18_chit_AS"/>
</dbReference>
<sequence>MKILLSLIASAGMTGTSASVFVEKANSYTQMKDNQILIGYWHNFDDATGYQGGNAKYIDLTQVPDQYDVIQVSFFKSYGDGQIPTFIPLVATHPEMNQDQKDDFFANEIEQLHKKGKKVVLSLGGADAHINLYENQKDEFVAEILRLVDRFGFDGVDIDLEQSAIDAADNQNVIPQALIEVKETLAKKNREFIISMAPEFPYLKVNKIGASYITYLEKLEGYYDYINPQFYNQAGDGINVQEEDRQELGLNIYWLPQNNNELKSEFLYLIAKYIVEGKDNFYQIDADKLLWGLPSNEDAAANGQIQKDDIKDATQYLVDKDIYLKGLMTWSINWDKNSNWIFANYYINEFYK</sequence>
<evidence type="ECO:0000259" key="7">
    <source>
        <dbReference type="PROSITE" id="PS51910"/>
    </source>
</evidence>
<dbReference type="EC" id="3.2.1.14" evidence="1"/>
<comment type="similarity">
    <text evidence="5">Belongs to the glycosyl hydrolase 18 family.</text>
</comment>
<evidence type="ECO:0000313" key="8">
    <source>
        <dbReference type="EMBL" id="AUB31448.1"/>
    </source>
</evidence>
<dbReference type="Gene3D" id="3.20.20.80">
    <property type="entry name" value="Glycosidases"/>
    <property type="match status" value="1"/>
</dbReference>
<evidence type="ECO:0000256" key="1">
    <source>
        <dbReference type="ARBA" id="ARBA00012729"/>
    </source>
</evidence>
<dbReference type="GO" id="GO:0008843">
    <property type="term" value="F:endochitinase activity"/>
    <property type="evidence" value="ECO:0007669"/>
    <property type="project" value="UniProtKB-EC"/>
</dbReference>
<evidence type="ECO:0000313" key="9">
    <source>
        <dbReference type="Proteomes" id="UP000231823"/>
    </source>
</evidence>
<dbReference type="SUPFAM" id="SSF51445">
    <property type="entry name" value="(Trans)glycosidases"/>
    <property type="match status" value="1"/>
</dbReference>
<feature type="chain" id="PRO_5014745980" description="chitinase" evidence="6">
    <location>
        <begin position="19"/>
        <end position="352"/>
    </location>
</feature>
<dbReference type="GO" id="GO:0005975">
    <property type="term" value="P:carbohydrate metabolic process"/>
    <property type="evidence" value="ECO:0007669"/>
    <property type="project" value="InterPro"/>
</dbReference>
<evidence type="ECO:0000256" key="2">
    <source>
        <dbReference type="ARBA" id="ARBA00022801"/>
    </source>
</evidence>
<dbReference type="PANTHER" id="PTHR45708">
    <property type="entry name" value="ENDOCHITINASE"/>
    <property type="match status" value="1"/>
</dbReference>
<keyword evidence="2 4" id="KW-0378">Hydrolase</keyword>
<keyword evidence="9" id="KW-1185">Reference proteome</keyword>
<dbReference type="AlphaFoldDB" id="A0A2K8SDZ3"/>
<dbReference type="SMART" id="SM00636">
    <property type="entry name" value="Glyco_18"/>
    <property type="match status" value="1"/>
</dbReference>
<evidence type="ECO:0000256" key="3">
    <source>
        <dbReference type="ARBA" id="ARBA00023295"/>
    </source>
</evidence>
<dbReference type="RefSeq" id="WP_245858733.1">
    <property type="nucleotide sequence ID" value="NZ_CP025057.1"/>
</dbReference>
<dbReference type="KEGG" id="sfz:SFLOR_v1c03960"/>
<dbReference type="InterPro" id="IPR017853">
    <property type="entry name" value="GH"/>
</dbReference>
<organism evidence="8 9">
    <name type="scientific">Spiroplasma floricola 23-6</name>
    <dbReference type="NCBI Taxonomy" id="1336749"/>
    <lineage>
        <taxon>Bacteria</taxon>
        <taxon>Bacillati</taxon>
        <taxon>Mycoplasmatota</taxon>
        <taxon>Mollicutes</taxon>
        <taxon>Entomoplasmatales</taxon>
        <taxon>Spiroplasmataceae</taxon>
        <taxon>Spiroplasma</taxon>
    </lineage>
</organism>
<dbReference type="PROSITE" id="PS01095">
    <property type="entry name" value="GH18_1"/>
    <property type="match status" value="1"/>
</dbReference>
<dbReference type="InterPro" id="IPR001223">
    <property type="entry name" value="Glyco_hydro18_cat"/>
</dbReference>
<accession>A0A2K8SDZ3</accession>
<protein>
    <recommendedName>
        <fullName evidence="1">chitinase</fullName>
        <ecNumber evidence="1">3.2.1.14</ecNumber>
    </recommendedName>
</protein>
<proteinExistence type="inferred from homology"/>
<evidence type="ECO:0000256" key="4">
    <source>
        <dbReference type="RuleBase" id="RU000489"/>
    </source>
</evidence>
<name>A0A2K8SDZ3_9MOLU</name>